<evidence type="ECO:0000256" key="2">
    <source>
        <dbReference type="ARBA" id="ARBA00023125"/>
    </source>
</evidence>
<dbReference type="InterPro" id="IPR009057">
    <property type="entry name" value="Homeodomain-like_sf"/>
</dbReference>
<feature type="chain" id="PRO_5047451160" evidence="4">
    <location>
        <begin position="22"/>
        <end position="325"/>
    </location>
</feature>
<dbReference type="PANTHER" id="PTHR43130">
    <property type="entry name" value="ARAC-FAMILY TRANSCRIPTIONAL REGULATOR"/>
    <property type="match status" value="1"/>
</dbReference>
<evidence type="ECO:0000256" key="1">
    <source>
        <dbReference type="ARBA" id="ARBA00023015"/>
    </source>
</evidence>
<comment type="caution">
    <text evidence="6">The sequence shown here is derived from an EMBL/GenBank/DDBJ whole genome shotgun (WGS) entry which is preliminary data.</text>
</comment>
<keyword evidence="3" id="KW-0804">Transcription</keyword>
<name>A0ABT2YI42_9BURK</name>
<dbReference type="Proteomes" id="UP001209701">
    <property type="component" value="Unassembled WGS sequence"/>
</dbReference>
<accession>A0ABT2YI42</accession>
<dbReference type="Gene3D" id="1.10.10.60">
    <property type="entry name" value="Homeodomain-like"/>
    <property type="match status" value="1"/>
</dbReference>
<dbReference type="EMBL" id="JAJIRN010000007">
    <property type="protein sequence ID" value="MCV2369737.1"/>
    <property type="molecule type" value="Genomic_DNA"/>
</dbReference>
<dbReference type="PROSITE" id="PS01124">
    <property type="entry name" value="HTH_ARAC_FAMILY_2"/>
    <property type="match status" value="1"/>
</dbReference>
<dbReference type="InterPro" id="IPR018062">
    <property type="entry name" value="HTH_AraC-typ_CS"/>
</dbReference>
<evidence type="ECO:0000313" key="6">
    <source>
        <dbReference type="EMBL" id="MCV2369737.1"/>
    </source>
</evidence>
<dbReference type="SUPFAM" id="SSF46689">
    <property type="entry name" value="Homeodomain-like"/>
    <property type="match status" value="1"/>
</dbReference>
<evidence type="ECO:0000256" key="4">
    <source>
        <dbReference type="SAM" id="SignalP"/>
    </source>
</evidence>
<feature type="domain" description="HTH araC/xylS-type" evidence="5">
    <location>
        <begin position="225"/>
        <end position="323"/>
    </location>
</feature>
<evidence type="ECO:0000256" key="3">
    <source>
        <dbReference type="ARBA" id="ARBA00023163"/>
    </source>
</evidence>
<dbReference type="InterPro" id="IPR018060">
    <property type="entry name" value="HTH_AraC"/>
</dbReference>
<dbReference type="InterPro" id="IPR052158">
    <property type="entry name" value="INH-QAR"/>
</dbReference>
<keyword evidence="1" id="KW-0805">Transcription regulation</keyword>
<dbReference type="InterPro" id="IPR029062">
    <property type="entry name" value="Class_I_gatase-like"/>
</dbReference>
<dbReference type="Gene3D" id="3.40.50.880">
    <property type="match status" value="1"/>
</dbReference>
<dbReference type="SMART" id="SM00342">
    <property type="entry name" value="HTH_ARAC"/>
    <property type="match status" value="1"/>
</dbReference>
<dbReference type="RefSeq" id="WP_263572318.1">
    <property type="nucleotide sequence ID" value="NZ_JAJIRN010000007.1"/>
</dbReference>
<dbReference type="PROSITE" id="PS00041">
    <property type="entry name" value="HTH_ARAC_FAMILY_1"/>
    <property type="match status" value="1"/>
</dbReference>
<dbReference type="Pfam" id="PF12833">
    <property type="entry name" value="HTH_18"/>
    <property type="match status" value="1"/>
</dbReference>
<dbReference type="InterPro" id="IPR002818">
    <property type="entry name" value="DJ-1/PfpI"/>
</dbReference>
<evidence type="ECO:0000259" key="5">
    <source>
        <dbReference type="PROSITE" id="PS01124"/>
    </source>
</evidence>
<sequence length="325" mass="34860">MKTFRIAILAYPGCMAAQVFAISDVLGIAADIDASLGQTRRLRFELQVIALAGRSVKVAGGLALQAPRLQGRVDLLIVPGMETRRQQDWSAKLAPLGRELAFIRKTFAVGTPVASVCVGAFLLGEAGLLNGRRVTTAWLFAADLAARYPAAQVNADAILLEDGAVTTTAAVSSAFDLSLHLIKRHLGAAVASATARAALLPAQRASQSPYVDHGLLAPQLPTFSQGLQQWFEARLAETYDLERVAQAFHISGRTLMRRVKAETGKSPLTLLQDARVVKAKQLLSGSDLSLARIIEAVGYSDAASFARLFSLRVGETPAKYRRRTL</sequence>
<dbReference type="PANTHER" id="PTHR43130:SF11">
    <property type="entry name" value="TRANSCRIPTIONAL REGULATORY PROTEIN"/>
    <property type="match status" value="1"/>
</dbReference>
<gene>
    <name evidence="6" type="ORF">LNV07_16780</name>
</gene>
<keyword evidence="7" id="KW-1185">Reference proteome</keyword>
<keyword evidence="2" id="KW-0238">DNA-binding</keyword>
<keyword evidence="4" id="KW-0732">Signal</keyword>
<feature type="signal peptide" evidence="4">
    <location>
        <begin position="1"/>
        <end position="21"/>
    </location>
</feature>
<dbReference type="SUPFAM" id="SSF52317">
    <property type="entry name" value="Class I glutamine amidotransferase-like"/>
    <property type="match status" value="1"/>
</dbReference>
<dbReference type="Pfam" id="PF01965">
    <property type="entry name" value="DJ-1_PfpI"/>
    <property type="match status" value="1"/>
</dbReference>
<reference evidence="6 7" key="1">
    <citation type="submission" date="2021-11" db="EMBL/GenBank/DDBJ databases">
        <authorList>
            <person name="Liang Q."/>
            <person name="Mou H."/>
            <person name="Liu Z."/>
        </authorList>
    </citation>
    <scope>NUCLEOTIDE SEQUENCE [LARGE SCALE GENOMIC DNA]</scope>
    <source>
        <strain evidence="6 7">CHU3</strain>
    </source>
</reference>
<organism evidence="6 7">
    <name type="scientific">Roseateles oligotrophus</name>
    <dbReference type="NCBI Taxonomy" id="1769250"/>
    <lineage>
        <taxon>Bacteria</taxon>
        <taxon>Pseudomonadati</taxon>
        <taxon>Pseudomonadota</taxon>
        <taxon>Betaproteobacteria</taxon>
        <taxon>Burkholderiales</taxon>
        <taxon>Sphaerotilaceae</taxon>
        <taxon>Roseateles</taxon>
    </lineage>
</organism>
<protein>
    <submittedName>
        <fullName evidence="6">Helix-turn-helix domain-containing protein</fullName>
    </submittedName>
</protein>
<proteinExistence type="predicted"/>
<evidence type="ECO:0000313" key="7">
    <source>
        <dbReference type="Proteomes" id="UP001209701"/>
    </source>
</evidence>